<keyword evidence="4" id="KW-0326">Glycosidase</keyword>
<name>A0ABV1KLR7_9BACL</name>
<keyword evidence="2" id="KW-0479">Metal-binding</keyword>
<protein>
    <submittedName>
        <fullName evidence="6">Glycoside hydrolase family 38 C-terminal domain-containing protein</fullName>
    </submittedName>
</protein>
<dbReference type="InterPro" id="IPR011330">
    <property type="entry name" value="Glyco_hydro/deAcase_b/a-brl"/>
</dbReference>
<dbReference type="InterPro" id="IPR037094">
    <property type="entry name" value="Glyco_hydro_38_cen_sf"/>
</dbReference>
<dbReference type="PANTHER" id="PTHR46017:SF2">
    <property type="entry name" value="MANNOSYLGLYCERATE HYDROLASE"/>
    <property type="match status" value="1"/>
</dbReference>
<dbReference type="RefSeq" id="WP_232182598.1">
    <property type="nucleotide sequence ID" value="NZ_JAIOAP010000001.1"/>
</dbReference>
<dbReference type="GO" id="GO:0016787">
    <property type="term" value="F:hydrolase activity"/>
    <property type="evidence" value="ECO:0007669"/>
    <property type="project" value="UniProtKB-KW"/>
</dbReference>
<evidence type="ECO:0000256" key="3">
    <source>
        <dbReference type="ARBA" id="ARBA00022801"/>
    </source>
</evidence>
<dbReference type="Pfam" id="PF09261">
    <property type="entry name" value="Alpha-mann_mid"/>
    <property type="match status" value="1"/>
</dbReference>
<dbReference type="InterPro" id="IPR028995">
    <property type="entry name" value="Glyco_hydro_57/38_cen_sf"/>
</dbReference>
<gene>
    <name evidence="6" type="ORF">QJS35_01405</name>
</gene>
<dbReference type="InterPro" id="IPR000602">
    <property type="entry name" value="Glyco_hydro_38_N"/>
</dbReference>
<dbReference type="InterPro" id="IPR013780">
    <property type="entry name" value="Glyco_hydro_b"/>
</dbReference>
<dbReference type="Proteomes" id="UP001493487">
    <property type="component" value="Unassembled WGS sequence"/>
</dbReference>
<dbReference type="Gene3D" id="3.20.110.10">
    <property type="entry name" value="Glycoside hydrolase 38, N terminal domain"/>
    <property type="match status" value="1"/>
</dbReference>
<keyword evidence="7" id="KW-1185">Reference proteome</keyword>
<evidence type="ECO:0000256" key="1">
    <source>
        <dbReference type="ARBA" id="ARBA00009792"/>
    </source>
</evidence>
<dbReference type="InterPro" id="IPR011013">
    <property type="entry name" value="Gal_mutarotase_sf_dom"/>
</dbReference>
<dbReference type="PANTHER" id="PTHR46017">
    <property type="entry name" value="ALPHA-MANNOSIDASE 2C1"/>
    <property type="match status" value="1"/>
</dbReference>
<dbReference type="Gene3D" id="1.20.1270.50">
    <property type="entry name" value="Glycoside hydrolase family 38, central domain"/>
    <property type="match status" value="1"/>
</dbReference>
<dbReference type="SUPFAM" id="SSF88713">
    <property type="entry name" value="Glycoside hydrolase/deacetylase"/>
    <property type="match status" value="1"/>
</dbReference>
<dbReference type="SUPFAM" id="SSF74650">
    <property type="entry name" value="Galactose mutarotase-like"/>
    <property type="match status" value="1"/>
</dbReference>
<dbReference type="Gene3D" id="2.60.40.1180">
    <property type="entry name" value="Golgi alpha-mannosidase II"/>
    <property type="match status" value="1"/>
</dbReference>
<reference evidence="6 7" key="1">
    <citation type="journal article" date="2023" name="Genome Announc.">
        <title>Pan-Genome Analyses of the Genus Cohnella and Proposal of the Novel Species Cohnella silvisoli sp. nov., Isolated from Forest Soil.</title>
        <authorList>
            <person name="Wang C."/>
            <person name="Mao L."/>
            <person name="Bao G."/>
            <person name="Zhu H."/>
        </authorList>
    </citation>
    <scope>NUCLEOTIDE SEQUENCE [LARGE SCALE GENOMIC DNA]</scope>
    <source>
        <strain evidence="6 7">NL03-T5-1</strain>
    </source>
</reference>
<dbReference type="Pfam" id="PF07748">
    <property type="entry name" value="Glyco_hydro_38C"/>
    <property type="match status" value="1"/>
</dbReference>
<dbReference type="EMBL" id="JASKHM010000001">
    <property type="protein sequence ID" value="MEQ4481044.1"/>
    <property type="molecule type" value="Genomic_DNA"/>
</dbReference>
<dbReference type="InterPro" id="IPR041147">
    <property type="entry name" value="GH38_C"/>
</dbReference>
<comment type="caution">
    <text evidence="6">The sequence shown here is derived from an EMBL/GenBank/DDBJ whole genome shotgun (WGS) entry which is preliminary data.</text>
</comment>
<dbReference type="Pfam" id="PF17677">
    <property type="entry name" value="Glyco_hydro38C2"/>
    <property type="match status" value="1"/>
</dbReference>
<evidence type="ECO:0000313" key="6">
    <source>
        <dbReference type="EMBL" id="MEQ4481044.1"/>
    </source>
</evidence>
<evidence type="ECO:0000259" key="5">
    <source>
        <dbReference type="SMART" id="SM00872"/>
    </source>
</evidence>
<sequence length="918" mass="105374">MKTKLSRIHVVSHTHWDREWYQDFQSFRVRLTYMMDELIGNMESDPKYLFFMLDGQTILLDDYLEIRPENRNRLETLIKNGRISIGPWYVMPDEFLVSGEALIRNLQKGMRQSRSWGMEPMKSGYIVDMFGHNSQMPQIFRGFGIDNAVLFRGFHGDGDPAEIWWEGADGSRVLGLKLDEDRCYSDFYFALRWPFFDRDRAYEEHREELVERAVKLMAYKCARSTASVGLSLDGVDHIEMEPHVPLILNILNKSDKLDTEFIHSTIEAYLEELRKEPLELKVYKGEQSTQGYNGLNNWMPENTLSSRIHLKQMNHECETLLEKWAEPLAVMAGLEGRLYPKAFLNKAWEYLLQNHPHDSICGCSIDQVHRDMLYRFDQSRLIAGQMIKEQASYIVNHLSEEALKGAQALVVFNPAPYELDQIIEAELDLPIHTDVAVSWKGLNLQGTSFRLFDKDDKEIPYQVLGIEQNRASMHRPYGELPRYEPVDRFRIAFSAQVPALGYTAYRLDPYTISPEAPLEYNAKKLVAPIRHLGSMQVAEHTWNNGRIVLYVHRNGTIDLTDLETGSKYEGLLLFEDEADAGDGWSHVPPATNEKVTSHGAEAIISMVFDGPFQTRIRIQSKLVLPRSLSPDENSRSSEYTEVQVTTLIDLKKDDPIVYCRTMIKNTARDHRLLLLFPAVPDAEHYYTSTPFDLVKRNVRKHDYSAYVRKPLEVVPHNGLIAVEEGGNGLAVMSRGLYEASVRDKEKRTIALTLFRSTSKEVMEDGGNGGQLLRELDFRYAIRPFDPRVCDKARLWREQQQFVSGVRTMGRKAGKRFSETPHKREANLPAAKSYLELSSQEFVLSAFKEAEDEAGCWIIRLVNVTEREGQGRLTFGRDISKVEWVELDETVISVLHADKQAVQISGAAKKIVTVKIRFA</sequence>
<accession>A0ABV1KLR7</accession>
<dbReference type="SUPFAM" id="SSF88688">
    <property type="entry name" value="Families 57/38 glycoside transferase middle domain"/>
    <property type="match status" value="1"/>
</dbReference>
<feature type="domain" description="Glycoside hydrolase family 38 central" evidence="5">
    <location>
        <begin position="303"/>
        <end position="376"/>
    </location>
</feature>
<evidence type="ECO:0000256" key="2">
    <source>
        <dbReference type="ARBA" id="ARBA00022723"/>
    </source>
</evidence>
<evidence type="ECO:0000256" key="4">
    <source>
        <dbReference type="ARBA" id="ARBA00023295"/>
    </source>
</evidence>
<dbReference type="Gene3D" id="2.70.98.30">
    <property type="entry name" value="Golgi alpha-mannosidase II, domain 4"/>
    <property type="match status" value="1"/>
</dbReference>
<dbReference type="InterPro" id="IPR015341">
    <property type="entry name" value="Glyco_hydro_38_cen"/>
</dbReference>
<proteinExistence type="inferred from homology"/>
<dbReference type="InterPro" id="IPR027291">
    <property type="entry name" value="Glyco_hydro_38_N_sf"/>
</dbReference>
<dbReference type="SMART" id="SM00872">
    <property type="entry name" value="Alpha-mann_mid"/>
    <property type="match status" value="1"/>
</dbReference>
<keyword evidence="3 6" id="KW-0378">Hydrolase</keyword>
<dbReference type="Pfam" id="PF01074">
    <property type="entry name" value="Glyco_hydro_38N"/>
    <property type="match status" value="1"/>
</dbReference>
<evidence type="ECO:0000313" key="7">
    <source>
        <dbReference type="Proteomes" id="UP001493487"/>
    </source>
</evidence>
<comment type="similarity">
    <text evidence="1">Belongs to the glycosyl hydrolase 38 family.</text>
</comment>
<organism evidence="6 7">
    <name type="scientific">Cohnella silvisoli</name>
    <dbReference type="NCBI Taxonomy" id="2873699"/>
    <lineage>
        <taxon>Bacteria</taxon>
        <taxon>Bacillati</taxon>
        <taxon>Bacillota</taxon>
        <taxon>Bacilli</taxon>
        <taxon>Bacillales</taxon>
        <taxon>Paenibacillaceae</taxon>
        <taxon>Cohnella</taxon>
    </lineage>
</organism>
<dbReference type="InterPro" id="IPR011682">
    <property type="entry name" value="Glyco_hydro_38_C"/>
</dbReference>